<protein>
    <submittedName>
        <fullName evidence="1">Thrombospondin type-1 domain-containing protein 7B</fullName>
    </submittedName>
</protein>
<proteinExistence type="predicted"/>
<sequence length="114" mass="13194">MFHSPIVYEAIPCYSECSQYSWETEPWSPCEINSEQNSLHCGEGRQTRKIRCINTPEEGEEETVANRFCNQSEIPLDTQKCTLYCPSECVVSEWGRWTQCPQDYKAITLFPNSV</sequence>
<organism evidence="1 2">
    <name type="scientific">Sphaerodactylus townsendi</name>
    <dbReference type="NCBI Taxonomy" id="933632"/>
    <lineage>
        <taxon>Eukaryota</taxon>
        <taxon>Metazoa</taxon>
        <taxon>Chordata</taxon>
        <taxon>Craniata</taxon>
        <taxon>Vertebrata</taxon>
        <taxon>Euteleostomi</taxon>
        <taxon>Lepidosauria</taxon>
        <taxon>Squamata</taxon>
        <taxon>Bifurcata</taxon>
        <taxon>Gekkota</taxon>
        <taxon>Sphaerodactylidae</taxon>
        <taxon>Sphaerodactylus</taxon>
    </lineage>
</organism>
<name>A0ACB8G1D9_9SAUR</name>
<dbReference type="Proteomes" id="UP000827872">
    <property type="component" value="Linkage Group LG02"/>
</dbReference>
<evidence type="ECO:0000313" key="1">
    <source>
        <dbReference type="EMBL" id="KAH8013337.1"/>
    </source>
</evidence>
<keyword evidence="2" id="KW-1185">Reference proteome</keyword>
<accession>A0ACB8G1D9</accession>
<gene>
    <name evidence="1" type="primary">THSD7B_1</name>
    <name evidence="1" type="ORF">K3G42_017410</name>
</gene>
<reference evidence="1" key="1">
    <citation type="submission" date="2021-08" db="EMBL/GenBank/DDBJ databases">
        <title>The first chromosome-level gecko genome reveals the dynamic sex chromosomes of Neotropical dwarf geckos (Sphaerodactylidae: Sphaerodactylus).</title>
        <authorList>
            <person name="Pinto B.J."/>
            <person name="Keating S.E."/>
            <person name="Gamble T."/>
        </authorList>
    </citation>
    <scope>NUCLEOTIDE SEQUENCE</scope>
    <source>
        <strain evidence="1">TG3544</strain>
    </source>
</reference>
<comment type="caution">
    <text evidence="1">The sequence shown here is derived from an EMBL/GenBank/DDBJ whole genome shotgun (WGS) entry which is preliminary data.</text>
</comment>
<evidence type="ECO:0000313" key="2">
    <source>
        <dbReference type="Proteomes" id="UP000827872"/>
    </source>
</evidence>
<dbReference type="EMBL" id="CM037615">
    <property type="protein sequence ID" value="KAH8013337.1"/>
    <property type="molecule type" value="Genomic_DNA"/>
</dbReference>